<evidence type="ECO:0000256" key="1">
    <source>
        <dbReference type="ARBA" id="ARBA00022741"/>
    </source>
</evidence>
<keyword evidence="4" id="KW-1185">Reference proteome</keyword>
<organism evidence="3 4">
    <name type="scientific">Schistosoma mattheei</name>
    <dbReference type="NCBI Taxonomy" id="31246"/>
    <lineage>
        <taxon>Eukaryota</taxon>
        <taxon>Metazoa</taxon>
        <taxon>Spiralia</taxon>
        <taxon>Lophotrochozoa</taxon>
        <taxon>Platyhelminthes</taxon>
        <taxon>Trematoda</taxon>
        <taxon>Digenea</taxon>
        <taxon>Strigeidida</taxon>
        <taxon>Schistosomatoidea</taxon>
        <taxon>Schistosomatidae</taxon>
        <taxon>Schistosoma</taxon>
    </lineage>
</organism>
<dbReference type="STRING" id="31246.A0A183PYC5"/>
<evidence type="ECO:0000256" key="2">
    <source>
        <dbReference type="ARBA" id="ARBA00022840"/>
    </source>
</evidence>
<dbReference type="InterPro" id="IPR050198">
    <property type="entry name" value="Non-receptor_tyrosine_kinases"/>
</dbReference>
<dbReference type="PANTHER" id="PTHR24418">
    <property type="entry name" value="TYROSINE-PROTEIN KINASE"/>
    <property type="match status" value="1"/>
</dbReference>
<dbReference type="Pfam" id="PF07714">
    <property type="entry name" value="PK_Tyr_Ser-Thr"/>
    <property type="match status" value="1"/>
</dbReference>
<dbReference type="Gene3D" id="1.10.510.10">
    <property type="entry name" value="Transferase(Phosphotransferase) domain 1"/>
    <property type="match status" value="1"/>
</dbReference>
<dbReference type="Proteomes" id="UP000269396">
    <property type="component" value="Unassembled WGS sequence"/>
</dbReference>
<dbReference type="PROSITE" id="PS50011">
    <property type="entry name" value="PROTEIN_KINASE_DOM"/>
    <property type="match status" value="1"/>
</dbReference>
<dbReference type="PRINTS" id="PR00109">
    <property type="entry name" value="TYRKINASE"/>
</dbReference>
<evidence type="ECO:0000313" key="4">
    <source>
        <dbReference type="Proteomes" id="UP000269396"/>
    </source>
</evidence>
<gene>
    <name evidence="3" type="ORF">SMTD_LOCUS19361</name>
</gene>
<evidence type="ECO:0000313" key="3">
    <source>
        <dbReference type="EMBL" id="VDP79615.1"/>
    </source>
</evidence>
<keyword evidence="1" id="KW-0547">Nucleotide-binding</keyword>
<sequence>MLVDVLQNLGPRERSISLRSQTLFDLSEDQRFKLKDYIDIVSKNRTEVVILQLMKSFPNLQRNMFSITQVKISDFGMSRALQLGKSYYQSNFNVNLKLPIAWCAPECIHDLLFTIHSDIWAYGITLWEIFTYGFTPWAGLTGRQILEMIDTPRFGRLDQPDACPDPIYDAVMRACWAHEPKARPTFAQLLGKLFFRGFVEFTLIFLFL</sequence>
<dbReference type="InterPro" id="IPR000719">
    <property type="entry name" value="Prot_kinase_dom"/>
</dbReference>
<reference evidence="3 4" key="1">
    <citation type="submission" date="2018-11" db="EMBL/GenBank/DDBJ databases">
        <authorList>
            <consortium name="Pathogen Informatics"/>
        </authorList>
    </citation>
    <scope>NUCLEOTIDE SEQUENCE [LARGE SCALE GENOMIC DNA]</scope>
    <source>
        <strain>Denwood</strain>
        <strain evidence="4">Zambia</strain>
    </source>
</reference>
<dbReference type="EMBL" id="UZAL01042163">
    <property type="protein sequence ID" value="VDP79615.1"/>
    <property type="molecule type" value="Genomic_DNA"/>
</dbReference>
<dbReference type="AlphaFoldDB" id="A0A183PYC5"/>
<dbReference type="SUPFAM" id="SSF56112">
    <property type="entry name" value="Protein kinase-like (PK-like)"/>
    <property type="match status" value="1"/>
</dbReference>
<dbReference type="GO" id="GO:0005524">
    <property type="term" value="F:ATP binding"/>
    <property type="evidence" value="ECO:0007669"/>
    <property type="project" value="UniProtKB-KW"/>
</dbReference>
<name>A0A183PYC5_9TREM</name>
<accession>A0A183PYC5</accession>
<protein>
    <submittedName>
        <fullName evidence="3">Uncharacterized protein</fullName>
    </submittedName>
</protein>
<dbReference type="GO" id="GO:0004672">
    <property type="term" value="F:protein kinase activity"/>
    <property type="evidence" value="ECO:0007669"/>
    <property type="project" value="InterPro"/>
</dbReference>
<dbReference type="InterPro" id="IPR001245">
    <property type="entry name" value="Ser-Thr/Tyr_kinase_cat_dom"/>
</dbReference>
<proteinExistence type="predicted"/>
<keyword evidence="2" id="KW-0067">ATP-binding</keyword>
<dbReference type="InterPro" id="IPR011009">
    <property type="entry name" value="Kinase-like_dom_sf"/>
</dbReference>